<dbReference type="EMBL" id="CABPRZ010000016">
    <property type="protein sequence ID" value="VVE33063.1"/>
    <property type="molecule type" value="Genomic_DNA"/>
</dbReference>
<name>A0A5E4X9T7_9BURK</name>
<sequence>MSEPDKHHYLPKFYLCGWAGHDGQVVRYYRPHRDVVAAPIAPKNTGYERGLYGLDGYVSEAKNSIEKNFMAPVVDDPAARALNVLIERDNLKLTTELREAWTRFVMSLLVRSPTKVDQITKQAAEGLRQSLRANPEEYAAVRGANDPPTLTEWVERNAPQILGNYGKQLLPGIITHQETHDALIRMRWWTVGITEDFPDLLTGDRPVYLSHGVVDDRCFVAMPLSPKFIFFATRAQTAFDSVMSHGIKAVTKSLNNLIVSQADKYVYGAHDQHLRFVENRLARRRG</sequence>
<dbReference type="RefSeq" id="WP_191629126.1">
    <property type="nucleotide sequence ID" value="NZ_CABPRZ010000016.1"/>
</dbReference>
<dbReference type="Proteomes" id="UP000414233">
    <property type="component" value="Unassembled WGS sequence"/>
</dbReference>
<dbReference type="Pfam" id="PF14022">
    <property type="entry name" value="DUF4238"/>
    <property type="match status" value="1"/>
</dbReference>
<protein>
    <recommendedName>
        <fullName evidence="3">DUF4238 domain-containing protein</fullName>
    </recommendedName>
</protein>
<evidence type="ECO:0000313" key="1">
    <source>
        <dbReference type="EMBL" id="VVE33063.1"/>
    </source>
</evidence>
<reference evidence="1 2" key="1">
    <citation type="submission" date="2019-08" db="EMBL/GenBank/DDBJ databases">
        <authorList>
            <person name="Peeters C."/>
        </authorList>
    </citation>
    <scope>NUCLEOTIDE SEQUENCE [LARGE SCALE GENOMIC DNA]</scope>
    <source>
        <strain evidence="1 2">LMG 30175</strain>
    </source>
</reference>
<proteinExistence type="predicted"/>
<accession>A0A5E4X9T7</accession>
<dbReference type="AlphaFoldDB" id="A0A5E4X9T7"/>
<keyword evidence="2" id="KW-1185">Reference proteome</keyword>
<gene>
    <name evidence="1" type="ORF">PTE30175_03659</name>
</gene>
<dbReference type="InterPro" id="IPR025332">
    <property type="entry name" value="DUF4238"/>
</dbReference>
<evidence type="ECO:0000313" key="2">
    <source>
        <dbReference type="Proteomes" id="UP000414233"/>
    </source>
</evidence>
<evidence type="ECO:0008006" key="3">
    <source>
        <dbReference type="Google" id="ProtNLM"/>
    </source>
</evidence>
<organism evidence="1 2">
    <name type="scientific">Pandoraea terrae</name>
    <dbReference type="NCBI Taxonomy" id="1537710"/>
    <lineage>
        <taxon>Bacteria</taxon>
        <taxon>Pseudomonadati</taxon>
        <taxon>Pseudomonadota</taxon>
        <taxon>Betaproteobacteria</taxon>
        <taxon>Burkholderiales</taxon>
        <taxon>Burkholderiaceae</taxon>
        <taxon>Pandoraea</taxon>
    </lineage>
</organism>